<evidence type="ECO:0000313" key="4">
    <source>
        <dbReference type="Proteomes" id="UP001143981"/>
    </source>
</evidence>
<name>A0A9W7Y5H4_9FUNG</name>
<dbReference type="InterPro" id="IPR023210">
    <property type="entry name" value="NADP_OxRdtase_dom"/>
</dbReference>
<evidence type="ECO:0000313" key="3">
    <source>
        <dbReference type="EMBL" id="KAJ1728332.1"/>
    </source>
</evidence>
<evidence type="ECO:0000259" key="2">
    <source>
        <dbReference type="Pfam" id="PF00248"/>
    </source>
</evidence>
<keyword evidence="1" id="KW-0560">Oxidoreductase</keyword>
<dbReference type="AlphaFoldDB" id="A0A9W7Y5H4"/>
<dbReference type="InterPro" id="IPR050791">
    <property type="entry name" value="Aldo-Keto_reductase"/>
</dbReference>
<comment type="caution">
    <text evidence="3">The sequence shown here is derived from an EMBL/GenBank/DDBJ whole genome shotgun (WGS) entry which is preliminary data.</text>
</comment>
<dbReference type="EMBL" id="JANBOI010000843">
    <property type="protein sequence ID" value="KAJ1728332.1"/>
    <property type="molecule type" value="Genomic_DNA"/>
</dbReference>
<accession>A0A9W7Y5H4</accession>
<dbReference type="GO" id="GO:0005737">
    <property type="term" value="C:cytoplasm"/>
    <property type="evidence" value="ECO:0007669"/>
    <property type="project" value="TreeGrafter"/>
</dbReference>
<feature type="domain" description="NADP-dependent oxidoreductase" evidence="2">
    <location>
        <begin position="20"/>
        <end position="322"/>
    </location>
</feature>
<dbReference type="PANTHER" id="PTHR43625">
    <property type="entry name" value="AFLATOXIN B1 ALDEHYDE REDUCTASE"/>
    <property type="match status" value="1"/>
</dbReference>
<dbReference type="Pfam" id="PF00248">
    <property type="entry name" value="Aldo_ket_red"/>
    <property type="match status" value="1"/>
</dbReference>
<dbReference type="Proteomes" id="UP001143981">
    <property type="component" value="Unassembled WGS sequence"/>
</dbReference>
<dbReference type="OrthoDB" id="48988at2759"/>
<dbReference type="PANTHER" id="PTHR43625:SF40">
    <property type="entry name" value="ALDO-KETO REDUCTASE YAKC [NADP(+)]"/>
    <property type="match status" value="1"/>
</dbReference>
<sequence>MTSRPTIDIGVPGNRTSVPRIGLGTMGMSRMYGEVDEEQSIEVLNHAIDIGCTFWDTADVYGCGGNERLLGRVLKERRNEVFLCTKFGVTFRDPGPNFQGNFTDLITGASGDPAYVRKSVDASLSRLGVDHIDLCYMHRMDPSVPIEETVTALGELVKEGKVRYIGLSECTPEILRRAHKVHPITALQVEYSPWSTHIETNGLLDTCRELGITVVTYSPLGRGFMTGKFRSIDDLPADDWRRNNPRFKPENFESNLKLVDAFAAMGAKHGCTSGQLALAWLLAQEKNLIVIPGTKRVKYLEENVGAGQIRLTDEELKELRTLVNSANIQGERY</sequence>
<gene>
    <name evidence="3" type="ORF">LPJ61_004088</name>
</gene>
<organism evidence="3 4">
    <name type="scientific">Coemansia biformis</name>
    <dbReference type="NCBI Taxonomy" id="1286918"/>
    <lineage>
        <taxon>Eukaryota</taxon>
        <taxon>Fungi</taxon>
        <taxon>Fungi incertae sedis</taxon>
        <taxon>Zoopagomycota</taxon>
        <taxon>Kickxellomycotina</taxon>
        <taxon>Kickxellomycetes</taxon>
        <taxon>Kickxellales</taxon>
        <taxon>Kickxellaceae</taxon>
        <taxon>Coemansia</taxon>
    </lineage>
</organism>
<reference evidence="3" key="1">
    <citation type="submission" date="2022-07" db="EMBL/GenBank/DDBJ databases">
        <title>Phylogenomic reconstructions and comparative analyses of Kickxellomycotina fungi.</title>
        <authorList>
            <person name="Reynolds N.K."/>
            <person name="Stajich J.E."/>
            <person name="Barry K."/>
            <person name="Grigoriev I.V."/>
            <person name="Crous P."/>
            <person name="Smith M.E."/>
        </authorList>
    </citation>
    <scope>NUCLEOTIDE SEQUENCE</scope>
    <source>
        <strain evidence="3">BCRC 34381</strain>
    </source>
</reference>
<keyword evidence="4" id="KW-1185">Reference proteome</keyword>
<protein>
    <recommendedName>
        <fullName evidence="2">NADP-dependent oxidoreductase domain-containing protein</fullName>
    </recommendedName>
</protein>
<proteinExistence type="predicted"/>
<dbReference type="InterPro" id="IPR036812">
    <property type="entry name" value="NAD(P)_OxRdtase_dom_sf"/>
</dbReference>
<dbReference type="Gene3D" id="3.20.20.100">
    <property type="entry name" value="NADP-dependent oxidoreductase domain"/>
    <property type="match status" value="1"/>
</dbReference>
<dbReference type="SUPFAM" id="SSF51430">
    <property type="entry name" value="NAD(P)-linked oxidoreductase"/>
    <property type="match status" value="1"/>
</dbReference>
<evidence type="ECO:0000256" key="1">
    <source>
        <dbReference type="ARBA" id="ARBA00023002"/>
    </source>
</evidence>
<dbReference type="CDD" id="cd19076">
    <property type="entry name" value="AKR_AKR13A_13D"/>
    <property type="match status" value="1"/>
</dbReference>
<dbReference type="GO" id="GO:0016491">
    <property type="term" value="F:oxidoreductase activity"/>
    <property type="evidence" value="ECO:0007669"/>
    <property type="project" value="UniProtKB-KW"/>
</dbReference>